<dbReference type="GO" id="GO:0004190">
    <property type="term" value="F:aspartic-type endopeptidase activity"/>
    <property type="evidence" value="ECO:0007669"/>
    <property type="project" value="InterPro"/>
</dbReference>
<evidence type="ECO:0000256" key="4">
    <source>
        <dbReference type="ARBA" id="ARBA00022695"/>
    </source>
</evidence>
<dbReference type="InterPro" id="IPR050951">
    <property type="entry name" value="Retrovirus_Pol_polyprotein"/>
</dbReference>
<keyword evidence="11" id="KW-0695">RNA-directed DNA polymerase</keyword>
<dbReference type="CDD" id="cd09274">
    <property type="entry name" value="RNase_HI_RT_Ty3"/>
    <property type="match status" value="1"/>
</dbReference>
<feature type="coiled-coil region" evidence="13">
    <location>
        <begin position="22"/>
        <end position="155"/>
    </location>
</feature>
<keyword evidence="4" id="KW-0548">Nucleotidyltransferase</keyword>
<dbReference type="GO" id="GO:0015074">
    <property type="term" value="P:DNA integration"/>
    <property type="evidence" value="ECO:0007669"/>
    <property type="project" value="UniProtKB-KW"/>
</dbReference>
<dbReference type="Gene3D" id="3.30.70.270">
    <property type="match status" value="2"/>
</dbReference>
<evidence type="ECO:0000256" key="10">
    <source>
        <dbReference type="ARBA" id="ARBA00022908"/>
    </source>
</evidence>
<comment type="caution">
    <text evidence="16">The sequence shown here is derived from an EMBL/GenBank/DDBJ whole genome shotgun (WGS) entry which is preliminary data.</text>
</comment>
<dbReference type="InterPro" id="IPR001584">
    <property type="entry name" value="Integrase_cat-core"/>
</dbReference>
<dbReference type="InterPro" id="IPR036397">
    <property type="entry name" value="RNaseH_sf"/>
</dbReference>
<accession>A0A4Y2B7G9</accession>
<dbReference type="GO" id="GO:0042575">
    <property type="term" value="C:DNA polymerase complex"/>
    <property type="evidence" value="ECO:0007669"/>
    <property type="project" value="UniProtKB-ARBA"/>
</dbReference>
<dbReference type="FunFam" id="1.10.340.70:FF:000001">
    <property type="entry name" value="Retrovirus-related Pol polyprotein from transposon gypsy-like Protein"/>
    <property type="match status" value="1"/>
</dbReference>
<keyword evidence="7" id="KW-0378">Hydrolase</keyword>
<dbReference type="FunFam" id="3.30.70.270:FF:000020">
    <property type="entry name" value="Transposon Tf2-6 polyprotein-like Protein"/>
    <property type="match status" value="1"/>
</dbReference>
<dbReference type="CDD" id="cd01647">
    <property type="entry name" value="RT_LTR"/>
    <property type="match status" value="1"/>
</dbReference>
<keyword evidence="13" id="KW-0175">Coiled coil</keyword>
<keyword evidence="8" id="KW-0460">Magnesium</keyword>
<dbReference type="PROSITE" id="PS50994">
    <property type="entry name" value="INTEGRASE"/>
    <property type="match status" value="1"/>
</dbReference>
<dbReference type="Gene3D" id="3.30.420.10">
    <property type="entry name" value="Ribonuclease H-like superfamily/Ribonuclease H"/>
    <property type="match status" value="1"/>
</dbReference>
<name>A0A4Y2B7G9_ARAVE</name>
<dbReference type="Gene3D" id="2.40.70.10">
    <property type="entry name" value="Acid Proteases"/>
    <property type="match status" value="1"/>
</dbReference>
<keyword evidence="2" id="KW-0645">Protease</keyword>
<feature type="domain" description="Integrase catalytic" evidence="15">
    <location>
        <begin position="1318"/>
        <end position="1477"/>
    </location>
</feature>
<keyword evidence="3" id="KW-0808">Transferase</keyword>
<evidence type="ECO:0000256" key="8">
    <source>
        <dbReference type="ARBA" id="ARBA00022842"/>
    </source>
</evidence>
<dbReference type="PANTHER" id="PTHR37984">
    <property type="entry name" value="PROTEIN CBG26694"/>
    <property type="match status" value="1"/>
</dbReference>
<dbReference type="PANTHER" id="PTHR37984:SF5">
    <property type="entry name" value="PROTEIN NYNRIN-LIKE"/>
    <property type="match status" value="1"/>
</dbReference>
<dbReference type="InterPro" id="IPR001969">
    <property type="entry name" value="Aspartic_peptidase_AS"/>
</dbReference>
<evidence type="ECO:0000256" key="5">
    <source>
        <dbReference type="ARBA" id="ARBA00022722"/>
    </source>
</evidence>
<keyword evidence="6" id="KW-0255">Endonuclease</keyword>
<dbReference type="InterPro" id="IPR043128">
    <property type="entry name" value="Rev_trsase/Diguanyl_cyclase"/>
</dbReference>
<dbReference type="PROSITE" id="PS00141">
    <property type="entry name" value="ASP_PROTEASE"/>
    <property type="match status" value="1"/>
</dbReference>
<evidence type="ECO:0000256" key="3">
    <source>
        <dbReference type="ARBA" id="ARBA00022679"/>
    </source>
</evidence>
<dbReference type="GO" id="GO:0004519">
    <property type="term" value="F:endonuclease activity"/>
    <property type="evidence" value="ECO:0007669"/>
    <property type="project" value="UniProtKB-KW"/>
</dbReference>
<dbReference type="Gene3D" id="3.10.10.10">
    <property type="entry name" value="HIV Type 1 Reverse Transcriptase, subunit A, domain 1"/>
    <property type="match status" value="1"/>
</dbReference>
<keyword evidence="10" id="KW-0229">DNA integration</keyword>
<dbReference type="PROSITE" id="PS50878">
    <property type="entry name" value="RT_POL"/>
    <property type="match status" value="1"/>
</dbReference>
<dbReference type="InterPro" id="IPR054465">
    <property type="entry name" value="Integrase_p58-like_C"/>
</dbReference>
<evidence type="ECO:0000256" key="2">
    <source>
        <dbReference type="ARBA" id="ARBA00022670"/>
    </source>
</evidence>
<dbReference type="InterPro" id="IPR012337">
    <property type="entry name" value="RNaseH-like_sf"/>
</dbReference>
<dbReference type="GO" id="GO:0006508">
    <property type="term" value="P:proteolysis"/>
    <property type="evidence" value="ECO:0007669"/>
    <property type="project" value="UniProtKB-KW"/>
</dbReference>
<dbReference type="FunFam" id="3.10.10.10:FF:000007">
    <property type="entry name" value="Retrovirus-related Pol polyprotein from transposon 17.6-like Protein"/>
    <property type="match status" value="1"/>
</dbReference>
<evidence type="ECO:0000256" key="7">
    <source>
        <dbReference type="ARBA" id="ARBA00022801"/>
    </source>
</evidence>
<evidence type="ECO:0000256" key="11">
    <source>
        <dbReference type="ARBA" id="ARBA00022918"/>
    </source>
</evidence>
<gene>
    <name evidence="16" type="primary">TY3B-G_830</name>
    <name evidence="16" type="ORF">AVEN_173391_1</name>
</gene>
<evidence type="ECO:0000259" key="15">
    <source>
        <dbReference type="PROSITE" id="PS50994"/>
    </source>
</evidence>
<dbReference type="EC" id="2.7.7.49" evidence="1"/>
<dbReference type="Gene3D" id="1.10.340.70">
    <property type="match status" value="1"/>
</dbReference>
<proteinExistence type="predicted"/>
<evidence type="ECO:0000256" key="6">
    <source>
        <dbReference type="ARBA" id="ARBA00022759"/>
    </source>
</evidence>
<dbReference type="Gene3D" id="3.10.20.370">
    <property type="match status" value="1"/>
</dbReference>
<evidence type="ECO:0000256" key="1">
    <source>
        <dbReference type="ARBA" id="ARBA00012493"/>
    </source>
</evidence>
<dbReference type="InterPro" id="IPR021109">
    <property type="entry name" value="Peptidase_aspartic_dom_sf"/>
</dbReference>
<dbReference type="OrthoDB" id="4369127at2759"/>
<dbReference type="InterPro" id="IPR041577">
    <property type="entry name" value="RT_RNaseH_2"/>
</dbReference>
<keyword evidence="12" id="KW-0511">Multifunctional enzyme</keyword>
<dbReference type="Pfam" id="PF17921">
    <property type="entry name" value="Integrase_H2C2"/>
    <property type="match status" value="1"/>
</dbReference>
<dbReference type="CDD" id="cd00303">
    <property type="entry name" value="retropepsin_like"/>
    <property type="match status" value="1"/>
</dbReference>
<evidence type="ECO:0000256" key="12">
    <source>
        <dbReference type="ARBA" id="ARBA00023268"/>
    </source>
</evidence>
<dbReference type="InterPro" id="IPR043502">
    <property type="entry name" value="DNA/RNA_pol_sf"/>
</dbReference>
<protein>
    <recommendedName>
        <fullName evidence="1">RNA-directed DNA polymerase</fullName>
        <ecNumber evidence="1">2.7.7.49</ecNumber>
    </recommendedName>
</protein>
<dbReference type="SUPFAM" id="SSF50630">
    <property type="entry name" value="Acid proteases"/>
    <property type="match status" value="1"/>
</dbReference>
<dbReference type="InterPro" id="IPR000477">
    <property type="entry name" value="RT_dom"/>
</dbReference>
<keyword evidence="17" id="KW-1185">Reference proteome</keyword>
<dbReference type="InterPro" id="IPR041588">
    <property type="entry name" value="Integrase_H2C2"/>
</dbReference>
<dbReference type="Pfam" id="PF00078">
    <property type="entry name" value="RVT_1"/>
    <property type="match status" value="1"/>
</dbReference>
<reference evidence="16 17" key="1">
    <citation type="journal article" date="2019" name="Sci. Rep.">
        <title>Orb-weaving spider Araneus ventricosus genome elucidates the spidroin gene catalogue.</title>
        <authorList>
            <person name="Kono N."/>
            <person name="Nakamura H."/>
            <person name="Ohtoshi R."/>
            <person name="Moran D.A.P."/>
            <person name="Shinohara A."/>
            <person name="Yoshida Y."/>
            <person name="Fujiwara M."/>
            <person name="Mori M."/>
            <person name="Tomita M."/>
            <person name="Arakawa K."/>
        </authorList>
    </citation>
    <scope>NUCLEOTIDE SEQUENCE [LARGE SCALE GENOMIC DNA]</scope>
</reference>
<dbReference type="Pfam" id="PF00665">
    <property type="entry name" value="rve"/>
    <property type="match status" value="1"/>
</dbReference>
<dbReference type="Pfam" id="PF17919">
    <property type="entry name" value="RT_RNaseH_2"/>
    <property type="match status" value="1"/>
</dbReference>
<dbReference type="Pfam" id="PF22938">
    <property type="entry name" value="Integrase_p58_C"/>
    <property type="match status" value="1"/>
</dbReference>
<feature type="domain" description="Reverse transcriptase" evidence="14">
    <location>
        <begin position="745"/>
        <end position="924"/>
    </location>
</feature>
<organism evidence="16 17">
    <name type="scientific">Araneus ventricosus</name>
    <name type="common">Orbweaver spider</name>
    <name type="synonym">Epeira ventricosa</name>
    <dbReference type="NCBI Taxonomy" id="182803"/>
    <lineage>
        <taxon>Eukaryota</taxon>
        <taxon>Metazoa</taxon>
        <taxon>Ecdysozoa</taxon>
        <taxon>Arthropoda</taxon>
        <taxon>Chelicerata</taxon>
        <taxon>Arachnida</taxon>
        <taxon>Araneae</taxon>
        <taxon>Araneomorphae</taxon>
        <taxon>Entelegynae</taxon>
        <taxon>Araneoidea</taxon>
        <taxon>Araneidae</taxon>
        <taxon>Araneus</taxon>
    </lineage>
</organism>
<dbReference type="Pfam" id="PF13975">
    <property type="entry name" value="gag-asp_proteas"/>
    <property type="match status" value="1"/>
</dbReference>
<dbReference type="SUPFAM" id="SSF56672">
    <property type="entry name" value="DNA/RNA polymerases"/>
    <property type="match status" value="1"/>
</dbReference>
<dbReference type="EMBL" id="BGPR01082681">
    <property type="protein sequence ID" value="GBL88150.1"/>
    <property type="molecule type" value="Genomic_DNA"/>
</dbReference>
<dbReference type="GO" id="GO:0003964">
    <property type="term" value="F:RNA-directed DNA polymerase activity"/>
    <property type="evidence" value="ECO:0007669"/>
    <property type="project" value="UniProtKB-KW"/>
</dbReference>
<keyword evidence="9" id="KW-0694">RNA-binding</keyword>
<evidence type="ECO:0000256" key="9">
    <source>
        <dbReference type="ARBA" id="ARBA00022884"/>
    </source>
</evidence>
<sequence>MPEIGPLTRSMDKQFEKLFAMMAEMKAGQEGLERKMEAGQEEMRVAQAGLEQKMEVGQAGLEQKMEAGQERLEQEMRSGQEEIKSQIQAHTESQVEEMKTHVDGCIGKIEEEVQCVKLKIENVESEVQRKIEESNCEVQEKIGNLERRISELEERPNYFPASSEFISSRPTVKPLTFDGQTSWTVFKTHFDVVSSTNGWTDFVKASQLVASLRGSAAEVLQGIPADKLTDLTTVEKALESRFGDSHLTQFYRTELKTRRQKPGESLQELAADVERLMSLAYAECPLDVRESLAAQYFVDAIRDEDTQQSTRLMDAKDLKSSLAYSMKYEAARTVSKTSRHVRSIETEDHMSRERDDKFEFFFNRLEKLLNSSAAGKKSTPRRNSNMTCWKGNKKGHVQRECQAITSNQEKLTYGCLAGRRLPSLNKAPEEGPRVSSLSGKKNGLYLEGSICGIQCLMLVDTGANVTLLRTDLAQKLKEQLIYTGPNISLKTATGEKTEVRGKLDASIECGSRKFHHRIYVAHVTDPCILGLDFLKKFNFSVDLEKNEIRTGGEEIPLFSASVQHLKSCSVLAKKRTIIPARSECLIQGVPEVPEQFRYAVTNFPRQVSQKGVLVASALVDLEREAIPVRILNLNNKTKILDEGAVIATCEPVVDIVVRPQKFSGGQHLPSSLDNLEILDERQRTAVRKLLKEFQNLFSTCDADVGRCNMTQHRINTGDHPPIKQYPRRLLLARKEEADNLVKEMVDNRIIEESSGPWASPIVLVKKKDGSTRFCVDYRKLNEITKKDSYPLPRIDDTLDALNGSQWFTTLDLKSGYWQVEILPEDREKSAFTTGQGLWQFKVMPFGLSNAPATFERLMETVLRGLSSETCLVYLDDIIIVGRTFEEHLNNLRKVFQRLQKANLKLNPKKCRFFQREVAYLGHVISAEGVKTDPEKIKAVVDWPRPDKIHDLRSFLGLCTYYRRFVKNFSTIARALHKLTEAKSNFNWTDECEKSFNSLKQALTSSPILTYPRTDKDFILDTDASNEGIGAVLSQNTGNEERVIAYFSKSLGKPERNYCVTRKELLAIVKSIEHFHHYLYGRKFLLRTDHASLRWLLNFKEPEGQIARWIQRLKEYDFEIQHRKGTFHGNADALSRRPCKESCKQCTNAEKKFGMERDISVKVLTATTVDPWSSCEIQKAQLEDPAIKPILEKKLNLADRPSWQEIAPESPATKRYWALWGSLYLKDCVLYRKWESDDGNSCRWQLILPKSRIPEVLRETHDSASGGHFGVMKTLSKTRERFYWDRLRADVENWCRECHACGARKGPKTRTKGRLQRYNVGAPFEKMALDILGPFPVTTKGNRYVLVLMDYFTKWPEAIPIPDQEASTVAEELVRSWISCYGVPMILHSDQGTNFNSTLFTKLCKLLGILKTRTTALHPESDGMVERFNRTILNHLSLFVSRNQTDWDTHLPLFLLAYRSAEHEVTGLTPAEMLFGRTLRLPCDILFGRPSETPSSPNAYMKNLEARLESVHAFARERIKLASERMKTRYDSRATHHHFKEGDLVWMYNPKRLRGLSPKLQQNWEGPYTVVKKLNDVVYRVQRSPNAKPKVIHINRLAPYRATATDHNSM</sequence>
<dbReference type="SUPFAM" id="SSF53098">
    <property type="entry name" value="Ribonuclease H-like"/>
    <property type="match status" value="1"/>
</dbReference>
<dbReference type="FunFam" id="3.30.420.10:FF:000032">
    <property type="entry name" value="Retrovirus-related Pol polyprotein from transposon 297-like Protein"/>
    <property type="match status" value="1"/>
</dbReference>
<evidence type="ECO:0000256" key="13">
    <source>
        <dbReference type="SAM" id="Coils"/>
    </source>
</evidence>
<evidence type="ECO:0000313" key="16">
    <source>
        <dbReference type="EMBL" id="GBL88150.1"/>
    </source>
</evidence>
<evidence type="ECO:0000259" key="14">
    <source>
        <dbReference type="PROSITE" id="PS50878"/>
    </source>
</evidence>
<evidence type="ECO:0000313" key="17">
    <source>
        <dbReference type="Proteomes" id="UP000499080"/>
    </source>
</evidence>
<dbReference type="GO" id="GO:0003723">
    <property type="term" value="F:RNA binding"/>
    <property type="evidence" value="ECO:0007669"/>
    <property type="project" value="UniProtKB-KW"/>
</dbReference>
<keyword evidence="5" id="KW-0540">Nuclease</keyword>
<dbReference type="Proteomes" id="UP000499080">
    <property type="component" value="Unassembled WGS sequence"/>
</dbReference>
<dbReference type="FunFam" id="3.10.20.370:FF:000001">
    <property type="entry name" value="Retrovirus-related Pol polyprotein from transposon 17.6-like protein"/>
    <property type="match status" value="1"/>
</dbReference>